<evidence type="ECO:0000256" key="1">
    <source>
        <dbReference type="SAM" id="Phobius"/>
    </source>
</evidence>
<sequence length="149" mass="16103">MSSEPGAVADRPRLVDAAFGLVVTAGVCVLAFAVLILFQVNPTVDREQQAAAARRVSAASLEQTLLVVALVALAIAVVYVALLVWTGLRLRAGHRRARVWLLLLTVLAVVPLNLQGLLVAVVLAVADVLAFRRPVTEWLQRVERERAPR</sequence>
<dbReference type="RefSeq" id="WP_119483529.1">
    <property type="nucleotide sequence ID" value="NZ_QXTG01000003.1"/>
</dbReference>
<comment type="caution">
    <text evidence="2">The sequence shown here is derived from an EMBL/GenBank/DDBJ whole genome shotgun (WGS) entry which is preliminary data.</text>
</comment>
<reference evidence="3" key="1">
    <citation type="submission" date="2018-09" db="EMBL/GenBank/DDBJ databases">
        <authorList>
            <person name="Kim I."/>
        </authorList>
    </citation>
    <scope>NUCLEOTIDE SEQUENCE [LARGE SCALE GENOMIC DNA]</scope>
    <source>
        <strain evidence="3">DD4a</strain>
    </source>
</reference>
<dbReference type="Proteomes" id="UP000265742">
    <property type="component" value="Unassembled WGS sequence"/>
</dbReference>
<feature type="transmembrane region" description="Helical" evidence="1">
    <location>
        <begin position="65"/>
        <end position="88"/>
    </location>
</feature>
<gene>
    <name evidence="2" type="ORF">D1781_16070</name>
</gene>
<evidence type="ECO:0000313" key="3">
    <source>
        <dbReference type="Proteomes" id="UP000265742"/>
    </source>
</evidence>
<keyword evidence="1" id="KW-1133">Transmembrane helix</keyword>
<protein>
    <recommendedName>
        <fullName evidence="4">DUF4064 domain-containing protein</fullName>
    </recommendedName>
</protein>
<accession>A0A3A1TU62</accession>
<keyword evidence="1" id="KW-0812">Transmembrane</keyword>
<keyword evidence="3" id="KW-1185">Reference proteome</keyword>
<evidence type="ECO:0000313" key="2">
    <source>
        <dbReference type="EMBL" id="RIX26454.1"/>
    </source>
</evidence>
<keyword evidence="1" id="KW-0472">Membrane</keyword>
<name>A0A3A1TU62_9MICO</name>
<organism evidence="2 3">
    <name type="scientific">Amnibacterium setariae</name>
    <dbReference type="NCBI Taxonomy" id="2306585"/>
    <lineage>
        <taxon>Bacteria</taxon>
        <taxon>Bacillati</taxon>
        <taxon>Actinomycetota</taxon>
        <taxon>Actinomycetes</taxon>
        <taxon>Micrococcales</taxon>
        <taxon>Microbacteriaceae</taxon>
        <taxon>Amnibacterium</taxon>
    </lineage>
</organism>
<feature type="transmembrane region" description="Helical" evidence="1">
    <location>
        <begin position="18"/>
        <end position="38"/>
    </location>
</feature>
<dbReference type="AlphaFoldDB" id="A0A3A1TU62"/>
<feature type="transmembrane region" description="Helical" evidence="1">
    <location>
        <begin position="100"/>
        <end position="126"/>
    </location>
</feature>
<dbReference type="EMBL" id="QXTG01000003">
    <property type="protein sequence ID" value="RIX26454.1"/>
    <property type="molecule type" value="Genomic_DNA"/>
</dbReference>
<proteinExistence type="predicted"/>
<evidence type="ECO:0008006" key="4">
    <source>
        <dbReference type="Google" id="ProtNLM"/>
    </source>
</evidence>